<sequence length="343" mass="38538">MADTAAEVVATPEVVKDVPEESAKTTKTAEEQPAADAAEANGTKETESEETKETPKESSDKAEETAEKTEEKSSEEAEKPKDEASAEEADTDKPAETMETEAAEKKTEEKETNGAAEETNGHAKDEESMTNGHSDETTEAKEDAGRLTMSAEQRTNLKFLVQLGKTPSEALGMLQKVYGDETMSRSRVFEWCKRFKEGREDVEDDPRSGRPSTSRNEANVERVKQMVRDDRRLTVRKIADELGMNHNSVWKIITEDLGMRKVCAKMVPRLLNDDQKGRRMQVCQDILERLETEPDLLRRVITGDESWVFEYDPRPNARAFNGRVRRRHGRRKQGSPGPASRSC</sequence>
<keyword evidence="3" id="KW-1185">Reference proteome</keyword>
<feature type="region of interest" description="Disordered" evidence="1">
    <location>
        <begin position="1"/>
        <end position="146"/>
    </location>
</feature>
<reference evidence="2 3" key="1">
    <citation type="submission" date="2023-03" db="EMBL/GenBank/DDBJ databases">
        <title>High-quality genome of Scylla paramamosain provides insights in environmental adaptation.</title>
        <authorList>
            <person name="Zhang L."/>
        </authorList>
    </citation>
    <scope>NUCLEOTIDE SEQUENCE [LARGE SCALE GENOMIC DNA]</scope>
    <source>
        <strain evidence="2">LZ_2023a</strain>
        <tissue evidence="2">Muscle</tissue>
    </source>
</reference>
<proteinExistence type="predicted"/>
<dbReference type="PANTHER" id="PTHR46060:SF1">
    <property type="entry name" value="MARINER MOS1 TRANSPOSASE-LIKE PROTEIN"/>
    <property type="match status" value="1"/>
</dbReference>
<dbReference type="AlphaFoldDB" id="A0AAW0SLW7"/>
<dbReference type="Gene3D" id="3.30.420.10">
    <property type="entry name" value="Ribonuclease H-like superfamily/Ribonuclease H"/>
    <property type="match status" value="1"/>
</dbReference>
<accession>A0AAW0SLW7</accession>
<evidence type="ECO:0000313" key="3">
    <source>
        <dbReference type="Proteomes" id="UP001487740"/>
    </source>
</evidence>
<feature type="compositionally biased region" description="Low complexity" evidence="1">
    <location>
        <begin position="31"/>
        <end position="40"/>
    </location>
</feature>
<feature type="region of interest" description="Disordered" evidence="1">
    <location>
        <begin position="320"/>
        <end position="343"/>
    </location>
</feature>
<dbReference type="InterPro" id="IPR052709">
    <property type="entry name" value="Transposase-MT_Hybrid"/>
</dbReference>
<feature type="compositionally biased region" description="Basic and acidic residues" evidence="1">
    <location>
        <begin position="91"/>
        <end position="112"/>
    </location>
</feature>
<comment type="caution">
    <text evidence="2">The sequence shown here is derived from an EMBL/GenBank/DDBJ whole genome shotgun (WGS) entry which is preliminary data.</text>
</comment>
<feature type="compositionally biased region" description="Basic and acidic residues" evidence="1">
    <location>
        <begin position="119"/>
        <end position="145"/>
    </location>
</feature>
<dbReference type="Gene3D" id="1.10.10.1450">
    <property type="match status" value="1"/>
</dbReference>
<dbReference type="EMBL" id="JARAKH010000071">
    <property type="protein sequence ID" value="KAK8375112.1"/>
    <property type="molecule type" value="Genomic_DNA"/>
</dbReference>
<dbReference type="PANTHER" id="PTHR46060">
    <property type="entry name" value="MARINER MOS1 TRANSPOSASE-LIKE PROTEIN"/>
    <property type="match status" value="1"/>
</dbReference>
<organism evidence="2 3">
    <name type="scientific">Scylla paramamosain</name>
    <name type="common">Mud crab</name>
    <dbReference type="NCBI Taxonomy" id="85552"/>
    <lineage>
        <taxon>Eukaryota</taxon>
        <taxon>Metazoa</taxon>
        <taxon>Ecdysozoa</taxon>
        <taxon>Arthropoda</taxon>
        <taxon>Crustacea</taxon>
        <taxon>Multicrustacea</taxon>
        <taxon>Malacostraca</taxon>
        <taxon>Eumalacostraca</taxon>
        <taxon>Eucarida</taxon>
        <taxon>Decapoda</taxon>
        <taxon>Pleocyemata</taxon>
        <taxon>Brachyura</taxon>
        <taxon>Eubrachyura</taxon>
        <taxon>Portunoidea</taxon>
        <taxon>Portunidae</taxon>
        <taxon>Portuninae</taxon>
        <taxon>Scylla</taxon>
    </lineage>
</organism>
<feature type="compositionally biased region" description="Basic residues" evidence="1">
    <location>
        <begin position="323"/>
        <end position="333"/>
    </location>
</feature>
<evidence type="ECO:0008006" key="4">
    <source>
        <dbReference type="Google" id="ProtNLM"/>
    </source>
</evidence>
<gene>
    <name evidence="2" type="ORF">O3P69_011329</name>
</gene>
<dbReference type="InterPro" id="IPR036397">
    <property type="entry name" value="RNaseH_sf"/>
</dbReference>
<dbReference type="Proteomes" id="UP001487740">
    <property type="component" value="Unassembled WGS sequence"/>
</dbReference>
<evidence type="ECO:0000313" key="2">
    <source>
        <dbReference type="EMBL" id="KAK8375112.1"/>
    </source>
</evidence>
<feature type="compositionally biased region" description="Basic and acidic residues" evidence="1">
    <location>
        <begin position="42"/>
        <end position="84"/>
    </location>
</feature>
<feature type="compositionally biased region" description="Low complexity" evidence="1">
    <location>
        <begin position="1"/>
        <end position="13"/>
    </location>
</feature>
<evidence type="ECO:0000256" key="1">
    <source>
        <dbReference type="SAM" id="MobiDB-lite"/>
    </source>
</evidence>
<dbReference type="Pfam" id="PF13565">
    <property type="entry name" value="HTH_32"/>
    <property type="match status" value="1"/>
</dbReference>
<dbReference type="GO" id="GO:0003676">
    <property type="term" value="F:nucleic acid binding"/>
    <property type="evidence" value="ECO:0007669"/>
    <property type="project" value="InterPro"/>
</dbReference>
<protein>
    <recommendedName>
        <fullName evidence="4">Mos1 transposase HTH domain-containing protein</fullName>
    </recommendedName>
</protein>
<feature type="compositionally biased region" description="Basic and acidic residues" evidence="1">
    <location>
        <begin position="14"/>
        <end position="30"/>
    </location>
</feature>
<feature type="region of interest" description="Disordered" evidence="1">
    <location>
        <begin position="199"/>
        <end position="219"/>
    </location>
</feature>
<name>A0AAW0SLW7_SCYPA</name>